<dbReference type="PANTHER" id="PTHR43098:SF5">
    <property type="entry name" value="DUAL-FUNCTIONAL MONOOXYGENASE_METHYLTRANSFERASE PSOF"/>
    <property type="match status" value="1"/>
</dbReference>
<dbReference type="GO" id="GO:0050660">
    <property type="term" value="F:flavin adenine dinucleotide binding"/>
    <property type="evidence" value="ECO:0007669"/>
    <property type="project" value="InterPro"/>
</dbReference>
<dbReference type="VEuPathDB" id="FungiDB:PV08_00933"/>
<dbReference type="AlphaFoldDB" id="A0A0D2BN43"/>
<dbReference type="InterPro" id="IPR036188">
    <property type="entry name" value="FAD/NAD-bd_sf"/>
</dbReference>
<evidence type="ECO:0000256" key="1">
    <source>
        <dbReference type="ARBA" id="ARBA00022630"/>
    </source>
</evidence>
<evidence type="ECO:0000313" key="7">
    <source>
        <dbReference type="Proteomes" id="UP000053328"/>
    </source>
</evidence>
<dbReference type="HOGENOM" id="CLU_006937_8_1_1"/>
<dbReference type="GeneID" id="27328016"/>
<dbReference type="InterPro" id="IPR050775">
    <property type="entry name" value="FAD-binding_Monooxygenases"/>
</dbReference>
<evidence type="ECO:0000256" key="3">
    <source>
        <dbReference type="ARBA" id="ARBA00022857"/>
    </source>
</evidence>
<evidence type="ECO:0000256" key="4">
    <source>
        <dbReference type="ARBA" id="ARBA00023002"/>
    </source>
</evidence>
<keyword evidence="7" id="KW-1185">Reference proteome</keyword>
<name>A0A0D2BN43_9EURO</name>
<keyword evidence="2" id="KW-0274">FAD</keyword>
<dbReference type="EMBL" id="KN847492">
    <property type="protein sequence ID" value="KIW20358.1"/>
    <property type="molecule type" value="Genomic_DNA"/>
</dbReference>
<evidence type="ECO:0000313" key="6">
    <source>
        <dbReference type="EMBL" id="KIW20358.1"/>
    </source>
</evidence>
<dbReference type="Gene3D" id="3.50.50.60">
    <property type="entry name" value="FAD/NAD(P)-binding domain"/>
    <property type="match status" value="2"/>
</dbReference>
<dbReference type="OrthoDB" id="66881at2759"/>
<dbReference type="PANTHER" id="PTHR43098">
    <property type="entry name" value="L-ORNITHINE N(5)-MONOOXYGENASE-RELATED"/>
    <property type="match status" value="1"/>
</dbReference>
<protein>
    <recommendedName>
        <fullName evidence="8">FAD/NAD(P)-binding domain-containing protein</fullName>
    </recommendedName>
</protein>
<keyword evidence="4" id="KW-0560">Oxidoreductase</keyword>
<keyword evidence="3" id="KW-0521">NADP</keyword>
<dbReference type="RefSeq" id="XP_016240574.1">
    <property type="nucleotide sequence ID" value="XM_016375298.1"/>
</dbReference>
<dbReference type="InterPro" id="IPR020946">
    <property type="entry name" value="Flavin_mOase-like"/>
</dbReference>
<reference evidence="6 7" key="1">
    <citation type="submission" date="2015-01" db="EMBL/GenBank/DDBJ databases">
        <title>The Genome Sequence of Exophiala spinifera CBS89968.</title>
        <authorList>
            <consortium name="The Broad Institute Genomics Platform"/>
            <person name="Cuomo C."/>
            <person name="de Hoog S."/>
            <person name="Gorbushina A."/>
            <person name="Stielow B."/>
            <person name="Teixiera M."/>
            <person name="Abouelleil A."/>
            <person name="Chapman S.B."/>
            <person name="Priest M."/>
            <person name="Young S.K."/>
            <person name="Wortman J."/>
            <person name="Nusbaum C."/>
            <person name="Birren B."/>
        </authorList>
    </citation>
    <scope>NUCLEOTIDE SEQUENCE [LARGE SCALE GENOMIC DNA]</scope>
    <source>
        <strain evidence="6 7">CBS 89968</strain>
    </source>
</reference>
<gene>
    <name evidence="6" type="ORF">PV08_00933</name>
</gene>
<dbReference type="GO" id="GO:0004499">
    <property type="term" value="F:N,N-dimethylaniline monooxygenase activity"/>
    <property type="evidence" value="ECO:0007669"/>
    <property type="project" value="InterPro"/>
</dbReference>
<accession>A0A0D2BN43</accession>
<organism evidence="6 7">
    <name type="scientific">Exophiala spinifera</name>
    <dbReference type="NCBI Taxonomy" id="91928"/>
    <lineage>
        <taxon>Eukaryota</taxon>
        <taxon>Fungi</taxon>
        <taxon>Dikarya</taxon>
        <taxon>Ascomycota</taxon>
        <taxon>Pezizomycotina</taxon>
        <taxon>Eurotiomycetes</taxon>
        <taxon>Chaetothyriomycetidae</taxon>
        <taxon>Chaetothyriales</taxon>
        <taxon>Herpotrichiellaceae</taxon>
        <taxon>Exophiala</taxon>
    </lineage>
</organism>
<sequence>MSSKPKEVDAVVVGGGFGGIRLVHLLLHKLHFQNVVAIEKGSELGGTWYWNQYPGAQTDTESWVYRFSDDRDPPKWDTRYLKAEDLQVQIVDTARKSDVLKNYIFDNEVVSAHYDAASNRWLVATDKGLEFAATYFLTALGILTNPYVPDFPGRESFKGVSFHSARWPKGLDVRGKRVAVIGTGPSGSQITAAIHPLVKNITVFQQRAQYIVPVNDRPVSEEEKKDIYANYNGIWDTVFNSLFAMGFAESQRSALAVSEAERNEVYERIWNKGGGFRFFFETFNDLGTDVDANETAAAFVRGKIAEIVKDPETARLLQPKGHYGGRPLCTQGYYEAFNEPNVSLVDISSNPIAAVTPTGLELRDGRSLDDFDVIVYATGFDGVDGAYHNIDITGRDGLKLTDAWKDGANALYGVSVSGFPNFFTVTGPGGPFANMLPSIELQGDFIVSLIDEVDSRKNKIREDGDHDNNKGRAGGRGGTVEADGQAQKEWAATVQAISRATVFDKVKSWIQNDNVEGKKKYSAFFLAGLQSYIAKLTEEKESRYPSFVFAQ</sequence>
<keyword evidence="1" id="KW-0285">Flavoprotein</keyword>
<evidence type="ECO:0000256" key="2">
    <source>
        <dbReference type="ARBA" id="ARBA00022827"/>
    </source>
</evidence>
<dbReference type="GO" id="GO:0050661">
    <property type="term" value="F:NADP binding"/>
    <property type="evidence" value="ECO:0007669"/>
    <property type="project" value="InterPro"/>
</dbReference>
<feature type="region of interest" description="Disordered" evidence="5">
    <location>
        <begin position="458"/>
        <end position="485"/>
    </location>
</feature>
<evidence type="ECO:0008006" key="8">
    <source>
        <dbReference type="Google" id="ProtNLM"/>
    </source>
</evidence>
<proteinExistence type="predicted"/>
<evidence type="ECO:0000256" key="5">
    <source>
        <dbReference type="SAM" id="MobiDB-lite"/>
    </source>
</evidence>
<feature type="compositionally biased region" description="Basic and acidic residues" evidence="5">
    <location>
        <begin position="458"/>
        <end position="470"/>
    </location>
</feature>
<dbReference type="Proteomes" id="UP000053328">
    <property type="component" value="Unassembled WGS sequence"/>
</dbReference>
<dbReference type="SUPFAM" id="SSF51905">
    <property type="entry name" value="FAD/NAD(P)-binding domain"/>
    <property type="match status" value="2"/>
</dbReference>
<dbReference type="STRING" id="91928.A0A0D2BN43"/>
<dbReference type="Pfam" id="PF00743">
    <property type="entry name" value="FMO-like"/>
    <property type="match status" value="1"/>
</dbReference>